<proteinExistence type="predicted"/>
<dbReference type="PANTHER" id="PTHR43202">
    <property type="entry name" value="NICOTINATE-NUCLEOTIDE PYROPHOSPHORYLASE"/>
    <property type="match status" value="1"/>
</dbReference>
<dbReference type="PANTHER" id="PTHR43202:SF1">
    <property type="entry name" value="NICOTINATE PHOSPHORIBOSYLTRANSFERASE"/>
    <property type="match status" value="1"/>
</dbReference>
<dbReference type="InterPro" id="IPR013785">
    <property type="entry name" value="Aldolase_TIM"/>
</dbReference>
<dbReference type="GO" id="GO:0009435">
    <property type="term" value="P:NAD+ biosynthetic process"/>
    <property type="evidence" value="ECO:0007669"/>
    <property type="project" value="InterPro"/>
</dbReference>
<dbReference type="InterPro" id="IPR053190">
    <property type="entry name" value="NAPRTase-like"/>
</dbReference>
<dbReference type="AlphaFoldDB" id="A0A0F9JKB5"/>
<evidence type="ECO:0000313" key="1">
    <source>
        <dbReference type="EMBL" id="KKM70269.1"/>
    </source>
</evidence>
<organism evidence="1">
    <name type="scientific">marine sediment metagenome</name>
    <dbReference type="NCBI Taxonomy" id="412755"/>
    <lineage>
        <taxon>unclassified sequences</taxon>
        <taxon>metagenomes</taxon>
        <taxon>ecological metagenomes</taxon>
    </lineage>
</organism>
<dbReference type="InterPro" id="IPR037128">
    <property type="entry name" value="Quinolinate_PRibosylTase_N_sf"/>
</dbReference>
<dbReference type="InterPro" id="IPR036068">
    <property type="entry name" value="Nicotinate_pribotase-like_C"/>
</dbReference>
<reference evidence="1" key="1">
    <citation type="journal article" date="2015" name="Nature">
        <title>Complex archaea that bridge the gap between prokaryotes and eukaryotes.</title>
        <authorList>
            <person name="Spang A."/>
            <person name="Saw J.H."/>
            <person name="Jorgensen S.L."/>
            <person name="Zaremba-Niedzwiedzka K."/>
            <person name="Martijn J."/>
            <person name="Lind A.E."/>
            <person name="van Eijk R."/>
            <person name="Schleper C."/>
            <person name="Guy L."/>
            <person name="Ettema T.J."/>
        </authorList>
    </citation>
    <scope>NUCLEOTIDE SEQUENCE</scope>
</reference>
<dbReference type="SUPFAM" id="SSF54675">
    <property type="entry name" value="Nicotinate/Quinolinate PRTase N-terminal domain-like"/>
    <property type="match status" value="1"/>
</dbReference>
<comment type="caution">
    <text evidence="1">The sequence shown here is derived from an EMBL/GenBank/DDBJ whole genome shotgun (WGS) entry which is preliminary data.</text>
</comment>
<dbReference type="Gene3D" id="3.20.20.70">
    <property type="entry name" value="Aldolase class I"/>
    <property type="match status" value="1"/>
</dbReference>
<accession>A0A0F9JKB5</accession>
<dbReference type="SUPFAM" id="SSF51690">
    <property type="entry name" value="Nicotinate/Quinolinate PRTase C-terminal domain-like"/>
    <property type="match status" value="1"/>
</dbReference>
<dbReference type="EMBL" id="LAZR01009850">
    <property type="protein sequence ID" value="KKM70269.1"/>
    <property type="molecule type" value="Genomic_DNA"/>
</dbReference>
<dbReference type="Gene3D" id="3.90.1170.20">
    <property type="entry name" value="Quinolinate phosphoribosyl transferase, N-terminal domain"/>
    <property type="match status" value="1"/>
</dbReference>
<gene>
    <name evidence="1" type="ORF">LCGC14_1442410</name>
</gene>
<sequence length="389" mass="42880">MTSKNSFVQARTDKYFTKTKHIVEMHGEKEVTYGVFIRRDIIVAVQPALDLIKKYCPEAKVIRLHPEGTILPAETKIFTVTGPFSKLVELETLFLQKVGFACVSAYNAYKMTSALPKVPFMDMHARHATGDDMSVLCAYGASIGSNTAKIQGAKGFIGSANDITSKFFGAEKGMGTMPHAIIGYAGGTLESVKMYVEANPDDINIIALVDYYGEEITDSLAVADWFYNKEHLNEQGKVLGVRLDTHGGRFVEGLDYEKSVKIVCDWLHVYGEYEAVKTVMGDRAYDMDTLHITTDKVRKLLFGTGVSAANIINMRNILDANDYQGVKIIASSGFNPFKCDIMAKVGAPINMVGTGSFLPEKLSETYATADIYEYDGVVSIKVGREWLAE</sequence>
<dbReference type="GO" id="GO:0016763">
    <property type="term" value="F:pentosyltransferase activity"/>
    <property type="evidence" value="ECO:0007669"/>
    <property type="project" value="InterPro"/>
</dbReference>
<name>A0A0F9JKB5_9ZZZZ</name>
<protein>
    <submittedName>
        <fullName evidence="1">Uncharacterized protein</fullName>
    </submittedName>
</protein>